<evidence type="ECO:0000313" key="2">
    <source>
        <dbReference type="Proteomes" id="UP000236379"/>
    </source>
</evidence>
<dbReference type="Proteomes" id="UP000236379">
    <property type="component" value="Unassembled WGS sequence"/>
</dbReference>
<organism evidence="1 2">
    <name type="scientific">Deinococcus koreensis</name>
    <dbReference type="NCBI Taxonomy" id="2054903"/>
    <lineage>
        <taxon>Bacteria</taxon>
        <taxon>Thermotogati</taxon>
        <taxon>Deinococcota</taxon>
        <taxon>Deinococci</taxon>
        <taxon>Deinococcales</taxon>
        <taxon>Deinococcaceae</taxon>
        <taxon>Deinococcus</taxon>
    </lineage>
</organism>
<protein>
    <submittedName>
        <fullName evidence="1">Uncharacterized protein</fullName>
    </submittedName>
</protein>
<proteinExistence type="predicted"/>
<sequence length="144" mass="15847">MYAQGRVVWEHPELDALVAEARALYVAGPAPRPLTPQARHALIDELLDARALATGSDPRHVLVAVGAAHGVVEGLYATRGWWGVKRERWLADLQEREPGAAQEVLDVLTAAEARVRQAALEALTRRLTGDLQYRDGQSEPQRVE</sequence>
<reference evidence="1 2" key="1">
    <citation type="submission" date="2018-01" db="EMBL/GenBank/DDBJ databases">
        <title>Deinococcus koreensis sp. nov., a radiation-resistant bacterium isolated from river water.</title>
        <authorList>
            <person name="Choi A."/>
        </authorList>
    </citation>
    <scope>NUCLEOTIDE SEQUENCE [LARGE SCALE GENOMIC DNA]</scope>
    <source>
        <strain evidence="1 2">SJW1-2</strain>
    </source>
</reference>
<name>A0A2K3V2T4_9DEIO</name>
<keyword evidence="2" id="KW-1185">Reference proteome</keyword>
<evidence type="ECO:0000313" key="1">
    <source>
        <dbReference type="EMBL" id="PNY83099.1"/>
    </source>
</evidence>
<accession>A0A2K3V2T4</accession>
<gene>
    <name evidence="1" type="ORF">CVO96_14670</name>
</gene>
<comment type="caution">
    <text evidence="1">The sequence shown here is derived from an EMBL/GenBank/DDBJ whole genome shotgun (WGS) entry which is preliminary data.</text>
</comment>
<dbReference type="OrthoDB" id="69948at2"/>
<dbReference type="EMBL" id="PPPD01000001">
    <property type="protein sequence ID" value="PNY83099.1"/>
    <property type="molecule type" value="Genomic_DNA"/>
</dbReference>
<dbReference type="AlphaFoldDB" id="A0A2K3V2T4"/>